<dbReference type="Pfam" id="PF00533">
    <property type="entry name" value="BRCT"/>
    <property type="match status" value="1"/>
</dbReference>
<feature type="compositionally biased region" description="Basic and acidic residues" evidence="2">
    <location>
        <begin position="228"/>
        <end position="238"/>
    </location>
</feature>
<dbReference type="Proteomes" id="UP001292094">
    <property type="component" value="Unassembled WGS sequence"/>
</dbReference>
<dbReference type="PROSITE" id="PS50297">
    <property type="entry name" value="ANK_REP_REGION"/>
    <property type="match status" value="1"/>
</dbReference>
<dbReference type="GO" id="GO:0005634">
    <property type="term" value="C:nucleus"/>
    <property type="evidence" value="ECO:0007669"/>
    <property type="project" value="TreeGrafter"/>
</dbReference>
<keyword evidence="5" id="KW-1185">Reference proteome</keyword>
<dbReference type="InterPro" id="IPR042479">
    <property type="entry name" value="Slf1"/>
</dbReference>
<gene>
    <name evidence="4" type="ORF">Pmani_032238</name>
</gene>
<dbReference type="CDD" id="cd17738">
    <property type="entry name" value="BRCT_TopBP1_rpt7"/>
    <property type="match status" value="1"/>
</dbReference>
<proteinExistence type="predicted"/>
<dbReference type="InterPro" id="IPR036770">
    <property type="entry name" value="Ankyrin_rpt-contain_sf"/>
</dbReference>
<evidence type="ECO:0000256" key="2">
    <source>
        <dbReference type="SAM" id="MobiDB-lite"/>
    </source>
</evidence>
<name>A0AAE1NTP7_9EUCA</name>
<feature type="compositionally biased region" description="Polar residues" evidence="2">
    <location>
        <begin position="308"/>
        <end position="321"/>
    </location>
</feature>
<dbReference type="Gene3D" id="1.25.40.20">
    <property type="entry name" value="Ankyrin repeat-containing domain"/>
    <property type="match status" value="1"/>
</dbReference>
<keyword evidence="1" id="KW-0040">ANK repeat</keyword>
<dbReference type="SUPFAM" id="SSF52113">
    <property type="entry name" value="BRCT domain"/>
    <property type="match status" value="1"/>
</dbReference>
<dbReference type="EMBL" id="JAWZYT010004128">
    <property type="protein sequence ID" value="KAK4295182.1"/>
    <property type="molecule type" value="Genomic_DNA"/>
</dbReference>
<dbReference type="PANTHER" id="PTHR46677">
    <property type="entry name" value="SMC5-SMC6 COMPLEX LOCALIZATION FACTOR PROTEIN 1"/>
    <property type="match status" value="1"/>
</dbReference>
<feature type="compositionally biased region" description="Polar residues" evidence="2">
    <location>
        <begin position="253"/>
        <end position="262"/>
    </location>
</feature>
<dbReference type="SUPFAM" id="SSF48403">
    <property type="entry name" value="Ankyrin repeat"/>
    <property type="match status" value="1"/>
</dbReference>
<evidence type="ECO:0000259" key="3">
    <source>
        <dbReference type="SMART" id="SM00292"/>
    </source>
</evidence>
<sequence length="1477" mass="167317">MMPIPNVSPRETLRKFIFSDVSVEQQRIYKRKIEELGGVIVSTAKIIFNPQCTHVIARNFMVSEKVMSALAGGKWVLQPEYITHSSQLGYWADEAEFEWKTTNNVPRSCRLRWNKIERGVFAGYSIYLQLISSSNTASFRRVLSCGGAEVVDTNMATKATIAISELECLEDVKKSVRSNCPIVTIAYIKDTVFLKSDPSHFRPYLLNSPGCVTMERKEGLSQVLEKVGKSHSQEKHPLSEANNNSIKKPCPSLESNGMTNKKVNPLRNFRKSPEANTSSIKQPCSSLESNGMTNKKVNPLRNFRKSPEANTSSIKQPCSSLEKNEMTINKSSPLQNVSSNQRCRQNSYVKNPSTTSPCVKFSSILELFPKEKRERFLQPKEPEDEGYQQRKMIKLSQGTEIATIRKQLDFTPKHMERMYIGKSDVKQTVREDVKDTIKPERRIVCTRSNNTFIIKWSTCDIVKSVKDETITWSICDSNKGNKVKGVNDKTLSICDSNKDKDRGVNDKTRSTYDSNKGNKDNKDRSVNDKTWSACDSNKDNKDRGVNDKTWSACDSNKDNKDRGVNDKTRSTYDSNKDNKDRSVNDKTWNACDSNKGNKDRGVNDKTYTQSKRYSGDNAQGDGERTKRRIIVKTEGENFDKCGGNYNKNTNSDCRAEKSLPKHEYRTNNKRHVSEQSLSSSNVQKCPKIDKPVILNKRLIVKVERLETWYPAIKKKSLSPPVNTLNLSESSDVSLKKQNLSPVNTLDFSESSDVSQKMRSVSPSLQIDRLDMKSGIRNFLRKSRIQDNTYCGFFSISKRDASDDNIVSSTNNNKKYPTVRELTLEETSYYESSLEHHIMLLSSANSEEDGIISQGIDTLRLNTTLSTYPPAHIMGNLLKTLIFETKFTLIHYQALGLANYMLMLHPPCTEHMKLYYLEVLKYAIQEEWQGNYRAWDSVHSVLKVLQQATDQESENESLDQPPIIYKEHALDVLQFLVSLFNEDMKRFTSGDEVRKLLMWQVFLGHTHHLANTTPPIKQLLNKWVQMLSAPAPVRQCLAQLVTLLVEMAWRFGRSSLLPISTLPQSLNAISNELLICLKDSGPTVTVQLIQELPSPWIKAVVSSIIFQDVTKGNNTQIFLRDIMDFFVALNTSQPQKNGKSPIMKVPGLPRVGSHNVNKRNPKGETILMRECIKNNVERVRLLLSVPGLDINLGDNNGWTALHEASLLGHDEVVKCLLNFNSYDNFTTTDVPCSLIKRDYYKNSINASVKGGEELRTPLQDSVINNHIATAKLLLDYGGKELLEDTDSSGRNALDMAKSAEMRILLNQYIDTVPKASLGKPLIFASALRSSFDVLPTRADCSNFAVSFTNSYLEACGYRSIMYYIRKTLKMRKKMNSTTRVGCDSPRRNSISSSISSSFLESYSSDQFSDSSLSQESKASSTKSVQPEERTRVFEEEALEKQVEEYMKLDMNTHRDIRDAKHALTHDMELADYLLNLSQ</sequence>
<feature type="domain" description="BRCT" evidence="3">
    <location>
        <begin position="10"/>
        <end position="89"/>
    </location>
</feature>
<dbReference type="GO" id="GO:0006974">
    <property type="term" value="P:DNA damage response"/>
    <property type="evidence" value="ECO:0007669"/>
    <property type="project" value="TreeGrafter"/>
</dbReference>
<dbReference type="Pfam" id="PF12796">
    <property type="entry name" value="Ank_2"/>
    <property type="match status" value="1"/>
</dbReference>
<feature type="region of interest" description="Disordered" evidence="2">
    <location>
        <begin position="1407"/>
        <end position="1435"/>
    </location>
</feature>
<feature type="compositionally biased region" description="Basic and acidic residues" evidence="2">
    <location>
        <begin position="496"/>
        <end position="527"/>
    </location>
</feature>
<protein>
    <recommendedName>
        <fullName evidence="3">BRCT domain-containing protein</fullName>
    </recommendedName>
</protein>
<dbReference type="GO" id="GO:0035861">
    <property type="term" value="C:site of double-strand break"/>
    <property type="evidence" value="ECO:0007669"/>
    <property type="project" value="TreeGrafter"/>
</dbReference>
<dbReference type="InterPro" id="IPR001357">
    <property type="entry name" value="BRCT_dom"/>
</dbReference>
<feature type="repeat" description="ANK" evidence="1">
    <location>
        <begin position="1195"/>
        <end position="1227"/>
    </location>
</feature>
<evidence type="ECO:0000313" key="5">
    <source>
        <dbReference type="Proteomes" id="UP001292094"/>
    </source>
</evidence>
<feature type="compositionally biased region" description="Polar residues" evidence="2">
    <location>
        <begin position="274"/>
        <end position="296"/>
    </location>
</feature>
<feature type="compositionally biased region" description="Basic and acidic residues" evidence="2">
    <location>
        <begin position="555"/>
        <end position="584"/>
    </location>
</feature>
<feature type="compositionally biased region" description="Polar residues" evidence="2">
    <location>
        <begin position="585"/>
        <end position="594"/>
    </location>
</feature>
<dbReference type="InterPro" id="IPR036420">
    <property type="entry name" value="BRCT_dom_sf"/>
</dbReference>
<dbReference type="GO" id="GO:1990166">
    <property type="term" value="P:protein localization to site of double-strand break"/>
    <property type="evidence" value="ECO:0007669"/>
    <property type="project" value="TreeGrafter"/>
</dbReference>
<accession>A0AAE1NTP7</accession>
<reference evidence="4" key="1">
    <citation type="submission" date="2023-11" db="EMBL/GenBank/DDBJ databases">
        <title>Genome assemblies of two species of porcelain crab, Petrolisthes cinctipes and Petrolisthes manimaculis (Anomura: Porcellanidae).</title>
        <authorList>
            <person name="Angst P."/>
        </authorList>
    </citation>
    <scope>NUCLEOTIDE SEQUENCE</scope>
    <source>
        <strain evidence="4">PB745_02</strain>
        <tissue evidence="4">Gill</tissue>
    </source>
</reference>
<feature type="region of interest" description="Disordered" evidence="2">
    <location>
        <begin position="494"/>
        <end position="625"/>
    </location>
</feature>
<evidence type="ECO:0000313" key="4">
    <source>
        <dbReference type="EMBL" id="KAK4295182.1"/>
    </source>
</evidence>
<feature type="compositionally biased region" description="Basic and acidic residues" evidence="2">
    <location>
        <begin position="1424"/>
        <end position="1435"/>
    </location>
</feature>
<dbReference type="InterPro" id="IPR002110">
    <property type="entry name" value="Ankyrin_rpt"/>
</dbReference>
<dbReference type="SMART" id="SM00292">
    <property type="entry name" value="BRCT"/>
    <property type="match status" value="2"/>
</dbReference>
<organism evidence="4 5">
    <name type="scientific">Petrolisthes manimaculis</name>
    <dbReference type="NCBI Taxonomy" id="1843537"/>
    <lineage>
        <taxon>Eukaryota</taxon>
        <taxon>Metazoa</taxon>
        <taxon>Ecdysozoa</taxon>
        <taxon>Arthropoda</taxon>
        <taxon>Crustacea</taxon>
        <taxon>Multicrustacea</taxon>
        <taxon>Malacostraca</taxon>
        <taxon>Eumalacostraca</taxon>
        <taxon>Eucarida</taxon>
        <taxon>Decapoda</taxon>
        <taxon>Pleocyemata</taxon>
        <taxon>Anomura</taxon>
        <taxon>Galatheoidea</taxon>
        <taxon>Porcellanidae</taxon>
        <taxon>Petrolisthes</taxon>
    </lineage>
</organism>
<feature type="region of interest" description="Disordered" evidence="2">
    <location>
        <begin position="228"/>
        <end position="321"/>
    </location>
</feature>
<feature type="domain" description="BRCT" evidence="3">
    <location>
        <begin position="118"/>
        <end position="195"/>
    </location>
</feature>
<dbReference type="GO" id="GO:2000781">
    <property type="term" value="P:positive regulation of double-strand break repair"/>
    <property type="evidence" value="ECO:0007669"/>
    <property type="project" value="InterPro"/>
</dbReference>
<dbReference type="SMART" id="SM00248">
    <property type="entry name" value="ANK"/>
    <property type="match status" value="3"/>
</dbReference>
<feature type="compositionally biased region" description="Basic and acidic residues" evidence="2">
    <location>
        <begin position="536"/>
        <end position="546"/>
    </location>
</feature>
<comment type="caution">
    <text evidence="4">The sequence shown here is derived from an EMBL/GenBank/DDBJ whole genome shotgun (WGS) entry which is preliminary data.</text>
</comment>
<dbReference type="PROSITE" id="PS50088">
    <property type="entry name" value="ANK_REPEAT"/>
    <property type="match status" value="1"/>
</dbReference>
<dbReference type="Gene3D" id="3.40.50.10190">
    <property type="entry name" value="BRCT domain"/>
    <property type="match status" value="2"/>
</dbReference>
<dbReference type="PANTHER" id="PTHR46677:SF1">
    <property type="entry name" value="SMC5-SMC6 COMPLEX LOCALIZATION FACTOR PROTEIN 1"/>
    <property type="match status" value="1"/>
</dbReference>
<evidence type="ECO:0000256" key="1">
    <source>
        <dbReference type="PROSITE-ProRule" id="PRU00023"/>
    </source>
</evidence>